<accession>A0A9P7RRV9</accession>
<dbReference type="RefSeq" id="XP_043005132.1">
    <property type="nucleotide sequence ID" value="XM_043157764.1"/>
</dbReference>
<reference evidence="2" key="1">
    <citation type="journal article" date="2021" name="Genome Biol. Evol.">
        <title>The assembled and annotated genome of the fairy-ring fungus Marasmius oreades.</title>
        <authorList>
            <person name="Hiltunen M."/>
            <person name="Ament-Velasquez S.L."/>
            <person name="Johannesson H."/>
        </authorList>
    </citation>
    <scope>NUCLEOTIDE SEQUENCE</scope>
    <source>
        <strain evidence="2">03SP1</strain>
    </source>
</reference>
<name>A0A9P7RRV9_9AGAR</name>
<organism evidence="2 3">
    <name type="scientific">Marasmius oreades</name>
    <name type="common">fairy-ring Marasmius</name>
    <dbReference type="NCBI Taxonomy" id="181124"/>
    <lineage>
        <taxon>Eukaryota</taxon>
        <taxon>Fungi</taxon>
        <taxon>Dikarya</taxon>
        <taxon>Basidiomycota</taxon>
        <taxon>Agaricomycotina</taxon>
        <taxon>Agaricomycetes</taxon>
        <taxon>Agaricomycetidae</taxon>
        <taxon>Agaricales</taxon>
        <taxon>Marasmiineae</taxon>
        <taxon>Marasmiaceae</taxon>
        <taxon>Marasmius</taxon>
    </lineage>
</organism>
<comment type="caution">
    <text evidence="2">The sequence shown here is derived from an EMBL/GenBank/DDBJ whole genome shotgun (WGS) entry which is preliminary data.</text>
</comment>
<dbReference type="AlphaFoldDB" id="A0A9P7RRV9"/>
<sequence>MEHELLRPLVHGVSEESLSSLIIKLGKTSAYGPGLPKSAEELNDLPEEKELKPGSDEEARMGVCKMRVPSSELLEKMKPIAISEIWNEHWITLALAEVKILKETQSGSFGREAQLAYTNHIILRKQCQRGCQGFGSTQNTASPGNNRYVVAV</sequence>
<evidence type="ECO:0000256" key="1">
    <source>
        <dbReference type="SAM" id="MobiDB-lite"/>
    </source>
</evidence>
<evidence type="ECO:0000313" key="2">
    <source>
        <dbReference type="EMBL" id="KAG7088661.1"/>
    </source>
</evidence>
<feature type="compositionally biased region" description="Basic and acidic residues" evidence="1">
    <location>
        <begin position="46"/>
        <end position="60"/>
    </location>
</feature>
<dbReference type="GeneID" id="66081708"/>
<dbReference type="OrthoDB" id="3128601at2759"/>
<proteinExistence type="predicted"/>
<gene>
    <name evidence="2" type="ORF">E1B28_012633</name>
</gene>
<keyword evidence="3" id="KW-1185">Reference proteome</keyword>
<dbReference type="Proteomes" id="UP001049176">
    <property type="component" value="Chromosome 8"/>
</dbReference>
<dbReference type="KEGG" id="more:E1B28_012633"/>
<evidence type="ECO:0000313" key="3">
    <source>
        <dbReference type="Proteomes" id="UP001049176"/>
    </source>
</evidence>
<dbReference type="EMBL" id="CM032188">
    <property type="protein sequence ID" value="KAG7088661.1"/>
    <property type="molecule type" value="Genomic_DNA"/>
</dbReference>
<feature type="region of interest" description="Disordered" evidence="1">
    <location>
        <begin position="34"/>
        <end position="60"/>
    </location>
</feature>
<protein>
    <submittedName>
        <fullName evidence="2">Uncharacterized protein</fullName>
    </submittedName>
</protein>